<proteinExistence type="predicted"/>
<dbReference type="Proteomes" id="UP000245626">
    <property type="component" value="Unassembled WGS sequence"/>
</dbReference>
<sequence length="84" mass="9172">MASNGHFFGQIPQPMQRASEMKAILLVEVTSIQSLPILTTGQDFLHSCRHFFGLHLSELTMAIRVSFSDGAGAIFLHEPSGSVQ</sequence>
<protein>
    <submittedName>
        <fullName evidence="1">Uncharacterized protein</fullName>
    </submittedName>
</protein>
<accession>A0ACD0P7K9</accession>
<dbReference type="EMBL" id="KZ819703">
    <property type="protein sequence ID" value="PWN53934.1"/>
    <property type="molecule type" value="Genomic_DNA"/>
</dbReference>
<name>A0ACD0P7K9_9BASI</name>
<reference evidence="1 2" key="1">
    <citation type="journal article" date="2018" name="Mol. Biol. Evol.">
        <title>Broad Genomic Sampling Reveals a Smut Pathogenic Ancestry of the Fungal Clade Ustilaginomycotina.</title>
        <authorList>
            <person name="Kijpornyongpan T."/>
            <person name="Mondo S.J."/>
            <person name="Barry K."/>
            <person name="Sandor L."/>
            <person name="Lee J."/>
            <person name="Lipzen A."/>
            <person name="Pangilinan J."/>
            <person name="LaButti K."/>
            <person name="Hainaut M."/>
            <person name="Henrissat B."/>
            <person name="Grigoriev I.V."/>
            <person name="Spatafora J.W."/>
            <person name="Aime M.C."/>
        </authorList>
    </citation>
    <scope>NUCLEOTIDE SEQUENCE [LARGE SCALE GENOMIC DNA]</scope>
    <source>
        <strain evidence="1 2">SA 807</strain>
    </source>
</reference>
<organism evidence="1 2">
    <name type="scientific">Violaceomyces palustris</name>
    <dbReference type="NCBI Taxonomy" id="1673888"/>
    <lineage>
        <taxon>Eukaryota</taxon>
        <taxon>Fungi</taxon>
        <taxon>Dikarya</taxon>
        <taxon>Basidiomycota</taxon>
        <taxon>Ustilaginomycotina</taxon>
        <taxon>Ustilaginomycetes</taxon>
        <taxon>Violaceomycetales</taxon>
        <taxon>Violaceomycetaceae</taxon>
        <taxon>Violaceomyces</taxon>
    </lineage>
</organism>
<evidence type="ECO:0000313" key="1">
    <source>
        <dbReference type="EMBL" id="PWN53934.1"/>
    </source>
</evidence>
<evidence type="ECO:0000313" key="2">
    <source>
        <dbReference type="Proteomes" id="UP000245626"/>
    </source>
</evidence>
<gene>
    <name evidence="1" type="ORF">IE53DRAFT_309315</name>
</gene>
<keyword evidence="2" id="KW-1185">Reference proteome</keyword>